<dbReference type="EMBL" id="LR796326">
    <property type="protein sequence ID" value="CAB4136865.1"/>
    <property type="molecule type" value="Genomic_DNA"/>
</dbReference>
<name>A0A6J5LQQ7_9CAUD</name>
<gene>
    <name evidence="1" type="ORF">UFOVP314_4</name>
</gene>
<evidence type="ECO:0000313" key="1">
    <source>
        <dbReference type="EMBL" id="CAB4136865.1"/>
    </source>
</evidence>
<accession>A0A6J5LQQ7</accession>
<proteinExistence type="predicted"/>
<reference evidence="1" key="1">
    <citation type="submission" date="2020-04" db="EMBL/GenBank/DDBJ databases">
        <authorList>
            <person name="Chiriac C."/>
            <person name="Salcher M."/>
            <person name="Ghai R."/>
            <person name="Kavagutti S V."/>
        </authorList>
    </citation>
    <scope>NUCLEOTIDE SEQUENCE</scope>
</reference>
<sequence>MIRVPLDDVPEEVANGWADASRWCDEVRFVRDELGGWWVKVVQVERSHPSPHEWTARAGWFALSVGSDFEMAIHDWLDDAIENVDGDR</sequence>
<organism evidence="1">
    <name type="scientific">uncultured Caudovirales phage</name>
    <dbReference type="NCBI Taxonomy" id="2100421"/>
    <lineage>
        <taxon>Viruses</taxon>
        <taxon>Duplodnaviria</taxon>
        <taxon>Heunggongvirae</taxon>
        <taxon>Uroviricota</taxon>
        <taxon>Caudoviricetes</taxon>
        <taxon>Peduoviridae</taxon>
        <taxon>Maltschvirus</taxon>
        <taxon>Maltschvirus maltsch</taxon>
    </lineage>
</organism>
<protein>
    <submittedName>
        <fullName evidence="1">Uncharacterized protein</fullName>
    </submittedName>
</protein>